<dbReference type="GO" id="GO:0030131">
    <property type="term" value="C:clathrin adaptor complex"/>
    <property type="evidence" value="ECO:0007669"/>
    <property type="project" value="InterPro"/>
</dbReference>
<sequence>MFFEQWKASSTPPYKCQEMVERASPASIATVGAVTRLANLGVEHGYLDPSPCNEAGAGYFCYASNAGEQTVLVMARIEGNPQNMAQFRVTVVSQAPQVSAQLKDLISATALLPGQEWHRSVSQAFPTWGWQSSCNCSPSTPSFHVTFVASAAMR</sequence>
<gene>
    <name evidence="2" type="ORF">HaLaN_05927</name>
</gene>
<accession>A0A699YKJ5</accession>
<dbReference type="Proteomes" id="UP000485058">
    <property type="component" value="Unassembled WGS sequence"/>
</dbReference>
<reference evidence="2 3" key="1">
    <citation type="submission" date="2020-02" db="EMBL/GenBank/DDBJ databases">
        <title>Draft genome sequence of Haematococcus lacustris strain NIES-144.</title>
        <authorList>
            <person name="Morimoto D."/>
            <person name="Nakagawa S."/>
            <person name="Yoshida T."/>
            <person name="Sawayama S."/>
        </authorList>
    </citation>
    <scope>NUCLEOTIDE SEQUENCE [LARGE SCALE GENOMIC DNA]</scope>
    <source>
        <strain evidence="2 3">NIES-144</strain>
    </source>
</reference>
<feature type="non-terminal residue" evidence="2">
    <location>
        <position position="1"/>
    </location>
</feature>
<dbReference type="InterPro" id="IPR009028">
    <property type="entry name" value="Coatomer/calthrin_app_sub_C"/>
</dbReference>
<dbReference type="GO" id="GO:0016192">
    <property type="term" value="P:vesicle-mediated transport"/>
    <property type="evidence" value="ECO:0007669"/>
    <property type="project" value="InterPro"/>
</dbReference>
<proteinExistence type="predicted"/>
<dbReference type="GO" id="GO:0006886">
    <property type="term" value="P:intracellular protein transport"/>
    <property type="evidence" value="ECO:0007669"/>
    <property type="project" value="InterPro"/>
</dbReference>
<dbReference type="EMBL" id="BLLF01000328">
    <property type="protein sequence ID" value="GFH10590.1"/>
    <property type="molecule type" value="Genomic_DNA"/>
</dbReference>
<organism evidence="2 3">
    <name type="scientific">Haematococcus lacustris</name>
    <name type="common">Green alga</name>
    <name type="synonym">Haematococcus pluvialis</name>
    <dbReference type="NCBI Taxonomy" id="44745"/>
    <lineage>
        <taxon>Eukaryota</taxon>
        <taxon>Viridiplantae</taxon>
        <taxon>Chlorophyta</taxon>
        <taxon>core chlorophytes</taxon>
        <taxon>Chlorophyceae</taxon>
        <taxon>CS clade</taxon>
        <taxon>Chlamydomonadales</taxon>
        <taxon>Haematococcaceae</taxon>
        <taxon>Haematococcus</taxon>
    </lineage>
</organism>
<dbReference type="InterPro" id="IPR003164">
    <property type="entry name" value="Clathrin_a-adaptin_app_sub_C"/>
</dbReference>
<protein>
    <submittedName>
        <fullName evidence="2">Alpha_adaptinC2 domain-containing protein</fullName>
    </submittedName>
</protein>
<dbReference type="Pfam" id="PF02296">
    <property type="entry name" value="Alpha_adaptin_C"/>
    <property type="match status" value="1"/>
</dbReference>
<dbReference type="Gene3D" id="3.30.310.10">
    <property type="entry name" value="TATA-Binding Protein"/>
    <property type="match status" value="1"/>
</dbReference>
<dbReference type="AlphaFoldDB" id="A0A699YKJ5"/>
<evidence type="ECO:0000259" key="1">
    <source>
        <dbReference type="Pfam" id="PF02296"/>
    </source>
</evidence>
<evidence type="ECO:0000313" key="2">
    <source>
        <dbReference type="EMBL" id="GFH10590.1"/>
    </source>
</evidence>
<dbReference type="InterPro" id="IPR012295">
    <property type="entry name" value="TBP_dom_sf"/>
</dbReference>
<keyword evidence="3" id="KW-1185">Reference proteome</keyword>
<evidence type="ECO:0000313" key="3">
    <source>
        <dbReference type="Proteomes" id="UP000485058"/>
    </source>
</evidence>
<dbReference type="SUPFAM" id="SSF55711">
    <property type="entry name" value="Subdomain of clathrin and coatomer appendage domain"/>
    <property type="match status" value="1"/>
</dbReference>
<name>A0A699YKJ5_HAELA</name>
<feature type="domain" description="Clathrin adaptor alpha-adaptin appendage C-terminal subdomain" evidence="1">
    <location>
        <begin position="2"/>
        <end position="105"/>
    </location>
</feature>
<comment type="caution">
    <text evidence="2">The sequence shown here is derived from an EMBL/GenBank/DDBJ whole genome shotgun (WGS) entry which is preliminary data.</text>
</comment>